<dbReference type="EMBL" id="FQVQ01000018">
    <property type="protein sequence ID" value="SHF75532.1"/>
    <property type="molecule type" value="Genomic_DNA"/>
</dbReference>
<feature type="region of interest" description="Disordered" evidence="1">
    <location>
        <begin position="20"/>
        <end position="41"/>
    </location>
</feature>
<evidence type="ECO:0000313" key="2">
    <source>
        <dbReference type="EMBL" id="SHF75532.1"/>
    </source>
</evidence>
<gene>
    <name evidence="2" type="ORF">SAMN05444377_11812</name>
</gene>
<dbReference type="AlphaFoldDB" id="A0A1M5E8Y9"/>
<organism evidence="2 3">
    <name type="scientific">Flavobacterium fontis</name>
    <dbReference type="NCBI Taxonomy" id="1124188"/>
    <lineage>
        <taxon>Bacteria</taxon>
        <taxon>Pseudomonadati</taxon>
        <taxon>Bacteroidota</taxon>
        <taxon>Flavobacteriia</taxon>
        <taxon>Flavobacteriales</taxon>
        <taxon>Flavobacteriaceae</taxon>
        <taxon>Flavobacterium</taxon>
    </lineage>
</organism>
<dbReference type="Proteomes" id="UP000184147">
    <property type="component" value="Unassembled WGS sequence"/>
</dbReference>
<name>A0A1M5E8Y9_9FLAO</name>
<evidence type="ECO:0000256" key="1">
    <source>
        <dbReference type="SAM" id="MobiDB-lite"/>
    </source>
</evidence>
<sequence>MKYSLFIFLFLWPLWGWGQAQPKKKKTPNTTTTAAHSEKSKLPDEIDRTLKLKLAVIQYFVAQPDDKGETLFWQTKGKLTFGIVNYTEAQNPVFKELFIKQYHEMYKEYILMISQGDVAATTTFMQLLVRHELEYRALLTPEQLTLYRNAFQTMETSNRQTYDSYTGLFFSDSLLQAYQNGFR</sequence>
<proteinExistence type="predicted"/>
<protein>
    <submittedName>
        <fullName evidence="2">Uncharacterized protein</fullName>
    </submittedName>
</protein>
<keyword evidence="3" id="KW-1185">Reference proteome</keyword>
<accession>A0A1M5E8Y9</accession>
<evidence type="ECO:0000313" key="3">
    <source>
        <dbReference type="Proteomes" id="UP000184147"/>
    </source>
</evidence>
<reference evidence="2 3" key="1">
    <citation type="submission" date="2016-11" db="EMBL/GenBank/DDBJ databases">
        <authorList>
            <person name="Jaros S."/>
            <person name="Januszkiewicz K."/>
            <person name="Wedrychowicz H."/>
        </authorList>
    </citation>
    <scope>NUCLEOTIDE SEQUENCE [LARGE SCALE GENOMIC DNA]</scope>
    <source>
        <strain evidence="2 3">DSM 25660</strain>
    </source>
</reference>